<dbReference type="AlphaFoldDB" id="A0AAV4TSZ3"/>
<name>A0AAV4TSZ3_9ARAC</name>
<organism evidence="1 2">
    <name type="scientific">Caerostris darwini</name>
    <dbReference type="NCBI Taxonomy" id="1538125"/>
    <lineage>
        <taxon>Eukaryota</taxon>
        <taxon>Metazoa</taxon>
        <taxon>Ecdysozoa</taxon>
        <taxon>Arthropoda</taxon>
        <taxon>Chelicerata</taxon>
        <taxon>Arachnida</taxon>
        <taxon>Araneae</taxon>
        <taxon>Araneomorphae</taxon>
        <taxon>Entelegynae</taxon>
        <taxon>Araneoidea</taxon>
        <taxon>Araneidae</taxon>
        <taxon>Caerostris</taxon>
    </lineage>
</organism>
<dbReference type="EMBL" id="BPLQ01010271">
    <property type="protein sequence ID" value="GIY49738.1"/>
    <property type="molecule type" value="Genomic_DNA"/>
</dbReference>
<comment type="caution">
    <text evidence="1">The sequence shown here is derived from an EMBL/GenBank/DDBJ whole genome shotgun (WGS) entry which is preliminary data.</text>
</comment>
<evidence type="ECO:0000313" key="2">
    <source>
        <dbReference type="Proteomes" id="UP001054837"/>
    </source>
</evidence>
<gene>
    <name evidence="1" type="ORF">CDAR_10311</name>
</gene>
<reference evidence="1 2" key="1">
    <citation type="submission" date="2021-06" db="EMBL/GenBank/DDBJ databases">
        <title>Caerostris darwini draft genome.</title>
        <authorList>
            <person name="Kono N."/>
            <person name="Arakawa K."/>
        </authorList>
    </citation>
    <scope>NUCLEOTIDE SEQUENCE [LARGE SCALE GENOMIC DNA]</scope>
</reference>
<sequence length="42" mass="4894">HSILTLGSRLFEPCRRIKTDPLMVHFVFPAISFRLEQRVPAN</sequence>
<evidence type="ECO:0000313" key="1">
    <source>
        <dbReference type="EMBL" id="GIY49738.1"/>
    </source>
</evidence>
<protein>
    <recommendedName>
        <fullName evidence="3">Cytochrome P450</fullName>
    </recommendedName>
</protein>
<feature type="non-terminal residue" evidence="1">
    <location>
        <position position="1"/>
    </location>
</feature>
<keyword evidence="2" id="KW-1185">Reference proteome</keyword>
<accession>A0AAV4TSZ3</accession>
<evidence type="ECO:0008006" key="3">
    <source>
        <dbReference type="Google" id="ProtNLM"/>
    </source>
</evidence>
<proteinExistence type="predicted"/>
<dbReference type="Proteomes" id="UP001054837">
    <property type="component" value="Unassembled WGS sequence"/>
</dbReference>